<keyword evidence="4" id="KW-1133">Transmembrane helix</keyword>
<dbReference type="PROSITE" id="PS50068">
    <property type="entry name" value="LDLRA_2"/>
    <property type="match status" value="17"/>
</dbReference>
<feature type="disulfide bond" evidence="9">
    <location>
        <begin position="90"/>
        <end position="105"/>
    </location>
</feature>
<keyword evidence="3" id="KW-0677">Repeat</keyword>
<evidence type="ECO:0000256" key="8">
    <source>
        <dbReference type="ARBA" id="ARBA00023180"/>
    </source>
</evidence>
<keyword evidence="14" id="KW-1185">Reference proteome</keyword>
<dbReference type="InterPro" id="IPR002172">
    <property type="entry name" value="LDrepeatLR_classA_rpt"/>
</dbReference>
<reference evidence="13" key="1">
    <citation type="submission" date="2022-01" db="EMBL/GenBank/DDBJ databases">
        <authorList>
            <person name="Braso-Vives M."/>
        </authorList>
    </citation>
    <scope>NUCLEOTIDE SEQUENCE</scope>
</reference>
<evidence type="ECO:0000256" key="2">
    <source>
        <dbReference type="ARBA" id="ARBA00022692"/>
    </source>
</evidence>
<dbReference type="InterPro" id="IPR008979">
    <property type="entry name" value="Galactose-bd-like_sf"/>
</dbReference>
<dbReference type="PANTHER" id="PTHR22722:SF15">
    <property type="entry name" value="LOW-DENSITY LIPOPROTEIN RECEPTOR-RELATED"/>
    <property type="match status" value="1"/>
</dbReference>
<comment type="subcellular location">
    <subcellularLocation>
        <location evidence="1">Membrane</location>
        <topology evidence="1">Single-pass membrane protein</topology>
    </subcellularLocation>
</comment>
<feature type="chain" id="PRO_5035468783" evidence="11">
    <location>
        <begin position="20"/>
        <end position="1423"/>
    </location>
</feature>
<proteinExistence type="predicted"/>
<dbReference type="Gene3D" id="4.10.400.10">
    <property type="entry name" value="Low-density Lipoprotein Receptor"/>
    <property type="match status" value="15"/>
</dbReference>
<dbReference type="GO" id="GO:0016324">
    <property type="term" value="C:apical plasma membrane"/>
    <property type="evidence" value="ECO:0007669"/>
    <property type="project" value="TreeGrafter"/>
</dbReference>
<dbReference type="GO" id="GO:0043235">
    <property type="term" value="C:receptor complex"/>
    <property type="evidence" value="ECO:0007669"/>
    <property type="project" value="TreeGrafter"/>
</dbReference>
<dbReference type="InterPro" id="IPR023415">
    <property type="entry name" value="LDLR_class-A_CS"/>
</dbReference>
<feature type="disulfide bond" evidence="9">
    <location>
        <begin position="493"/>
        <end position="508"/>
    </location>
</feature>
<feature type="disulfide bond" evidence="9">
    <location>
        <begin position="570"/>
        <end position="585"/>
    </location>
</feature>
<dbReference type="InterPro" id="IPR036055">
    <property type="entry name" value="LDL_receptor-like_sf"/>
</dbReference>
<dbReference type="Gene3D" id="2.60.120.260">
    <property type="entry name" value="Galactose-binding domain-like"/>
    <property type="match status" value="2"/>
</dbReference>
<feature type="domain" description="F5/8 type C" evidence="12">
    <location>
        <begin position="726"/>
        <end position="880"/>
    </location>
</feature>
<evidence type="ECO:0000313" key="13">
    <source>
        <dbReference type="EMBL" id="CAH1271060.1"/>
    </source>
</evidence>
<dbReference type="Gene3D" id="4.10.1220.10">
    <property type="entry name" value="EGF-type module"/>
    <property type="match status" value="1"/>
</dbReference>
<keyword evidence="6 9" id="KW-1015">Disulfide bond</keyword>
<feature type="domain" description="F5/8 type C" evidence="12">
    <location>
        <begin position="892"/>
        <end position="1053"/>
    </location>
</feature>
<feature type="disulfide bond" evidence="9">
    <location>
        <begin position="530"/>
        <end position="545"/>
    </location>
</feature>
<feature type="disulfide bond" evidence="9">
    <location>
        <begin position="1270"/>
        <end position="1285"/>
    </location>
</feature>
<dbReference type="InterPro" id="IPR051221">
    <property type="entry name" value="LDLR-related"/>
</dbReference>
<keyword evidence="7" id="KW-0675">Receptor</keyword>
<keyword evidence="2" id="KW-0812">Transmembrane</keyword>
<dbReference type="GO" id="GO:0006898">
    <property type="term" value="P:receptor-mediated endocytosis"/>
    <property type="evidence" value="ECO:0007669"/>
    <property type="project" value="TreeGrafter"/>
</dbReference>
<feature type="disulfide bond" evidence="9">
    <location>
        <begin position="336"/>
        <end position="351"/>
    </location>
</feature>
<dbReference type="OrthoDB" id="10047962at2759"/>
<evidence type="ECO:0000256" key="3">
    <source>
        <dbReference type="ARBA" id="ARBA00022737"/>
    </source>
</evidence>
<feature type="disulfide bond" evidence="9">
    <location>
        <begin position="377"/>
        <end position="392"/>
    </location>
</feature>
<feature type="disulfide bond" evidence="9">
    <location>
        <begin position="418"/>
        <end position="433"/>
    </location>
</feature>
<dbReference type="Proteomes" id="UP000838412">
    <property type="component" value="Chromosome 8"/>
</dbReference>
<dbReference type="SMART" id="SM00192">
    <property type="entry name" value="LDLa"/>
    <property type="match status" value="18"/>
</dbReference>
<feature type="disulfide bond" evidence="9">
    <location>
        <begin position="1182"/>
        <end position="1197"/>
    </location>
</feature>
<feature type="disulfide bond" evidence="9">
    <location>
        <begin position="172"/>
        <end position="187"/>
    </location>
</feature>
<dbReference type="SUPFAM" id="SSF57424">
    <property type="entry name" value="LDL receptor-like module"/>
    <property type="match status" value="14"/>
</dbReference>
<evidence type="ECO:0000256" key="5">
    <source>
        <dbReference type="ARBA" id="ARBA00023136"/>
    </source>
</evidence>
<feature type="disulfide bond" evidence="9">
    <location>
        <begin position="481"/>
        <end position="499"/>
    </location>
</feature>
<evidence type="ECO:0000256" key="1">
    <source>
        <dbReference type="ARBA" id="ARBA00004167"/>
    </source>
</evidence>
<evidence type="ECO:0000256" key="9">
    <source>
        <dbReference type="PROSITE-ProRule" id="PRU00124"/>
    </source>
</evidence>
<organism evidence="13 14">
    <name type="scientific">Branchiostoma lanceolatum</name>
    <name type="common">Common lancelet</name>
    <name type="synonym">Amphioxus lanceolatum</name>
    <dbReference type="NCBI Taxonomy" id="7740"/>
    <lineage>
        <taxon>Eukaryota</taxon>
        <taxon>Metazoa</taxon>
        <taxon>Chordata</taxon>
        <taxon>Cephalochordata</taxon>
        <taxon>Leptocardii</taxon>
        <taxon>Amphioxiformes</taxon>
        <taxon>Branchiostomatidae</taxon>
        <taxon>Branchiostoma</taxon>
    </lineage>
</organism>
<feature type="disulfide bond" evidence="9">
    <location>
        <begin position="295"/>
        <end position="310"/>
    </location>
</feature>
<sequence length="1423" mass="156688">MATGLLLFVCLLSIDRASPQIFGTGDECLEPDFFRCETSGLCLTSMFKCDGVVICPDGSDEKDCRSMECPSPDYLKCEGSGACIPPEWQCDSHNHCPDGSDEEDCWSKECFSPDDFRCDSSGACVWSGWQCDGHNDCEDGSDEEDCWSEECFSPDDFRCESSGTCVPLLTQCDGQNNCPDGSDEENCWSRECPEPEDFRCEISGLCIPLMSQCDGNVNCPNGTDEEDCLSKECQTPDSFKCESNGACIPLASQCDGEDNCADGSDEKDCWSKECPSSDDFRCESNGTCIPPEWHCDGFIDCPDETDEKDCLTEECRTPGYFKCKNNGVCVHSSRQCDGKDYCEDGSDEEDCMNKECHNPNYLKCETSGTCFSPLSQCDGHEFCPDGTDEQDCWGKQCPEPDYFKCEPRGPCIRVTERCDGVVDCHDGYEESSCVCTSVEFRCEHSSRCVASSAVCNGILDCDDASDEQLCQSCVEKGLRQCDSGKCINNASVCDGDKDCSSGAEEENCHAPCNGLQLLCDGRCLPKYRACDGLEDCLNGEDEMNCTDRAGCGAKQFHCADGSCLLESLLCDNLSDCSGGEDEEDCGVLGLTVQDDLKWELQVNSMVSSANKKLFLLRRLKRFGVSVPDLKSVYASYVRPALEYAAPAWHSSLTSEQSAKLERIQKRACRVILGTLYIGYTSALSTLELDTLADRRTSICTTFAHSLLRSDFRDWLPPSRQHITGHIPPPGFPLGLASRYIPDVFITASSEYKSEFAPSKARHTPPTTPGYCWVPSSVVDQWLQVYFGKTTDVTGVVISGGGSMWDLGSWVTSFTLSFSMDGDSWAPYEDINNNVQVFQGNRDRYNKVSRPLQHPVTSSYIRLYPAGYEGWVAMVMEVYVTNDENTWLIQVEYVPLGVGLRSEDPAAVPKIADLDMTASSREDAVYPWQARLNNGEGQQQRAEWSPALLVGNTEPWLQIKHDKLYAVTGVITQGAYNLDYWVTSYKLAFSVNGQSWTPYVNRTGDSEAMVFQGNIDSHRYARNLLDKPVLALYTRFYPLTHHLYFALRVEVLIIDGSGCAYHEAFCNGTCRPKESFCSAFDGCVPQRYDNVDNLICEHVLEAECGLESTPKLEDLGCLEIDSQFIPCGDDVSPGRRSEVFHEMLGCDGIEDCSTGKDEANCDECGMECPTDLGDPCIPSQWICDDIEDCSDGRDEQGCVQGVPKHCFFTCRNSVTCLPTRQLGDGHQDCTFGEDERPSDVEDALARGWGSCSYNCSSVYGNAPCVPDAFRCDEEADCLEEEDEEACDHVGDAGGTDDCPTFTCDLPATLDPICVPHHQICDGYPDCAAGEDEQGCGNMGGMYTQTATTSSVSLQTAATGKETTGWPTEGPKSQEGLTTETTRCQEKFEDQTVGGFQESHGSQDQAMFWIVAAAFGGQILYHMIY</sequence>
<dbReference type="Pfam" id="PF00057">
    <property type="entry name" value="Ldl_recept_a"/>
    <property type="match status" value="10"/>
</dbReference>
<feature type="region of interest" description="Disordered" evidence="10">
    <location>
        <begin position="1358"/>
        <end position="1377"/>
    </location>
</feature>
<dbReference type="CDD" id="cd00057">
    <property type="entry name" value="FA58C"/>
    <property type="match status" value="2"/>
</dbReference>
<keyword evidence="8" id="KW-0325">Glycoprotein</keyword>
<dbReference type="GO" id="GO:0042562">
    <property type="term" value="F:hormone binding"/>
    <property type="evidence" value="ECO:0007669"/>
    <property type="project" value="TreeGrafter"/>
</dbReference>
<feature type="disulfide bond" evidence="9">
    <location>
        <begin position="1319"/>
        <end position="1334"/>
    </location>
</feature>
<dbReference type="SMART" id="SM00231">
    <property type="entry name" value="FA58C"/>
    <property type="match status" value="2"/>
</dbReference>
<feature type="signal peptide" evidence="11">
    <location>
        <begin position="1"/>
        <end position="19"/>
    </location>
</feature>
<dbReference type="PROSITE" id="PS50022">
    <property type="entry name" value="FA58C_3"/>
    <property type="match status" value="2"/>
</dbReference>
<feature type="disulfide bond" evidence="9">
    <location>
        <begin position="49"/>
        <end position="64"/>
    </location>
</feature>
<dbReference type="Pfam" id="PF00754">
    <property type="entry name" value="F5_F8_type_C"/>
    <property type="match status" value="2"/>
</dbReference>
<dbReference type="InterPro" id="IPR000421">
    <property type="entry name" value="FA58C"/>
</dbReference>
<protein>
    <submittedName>
        <fullName evidence="13">LRP1 protein</fullName>
    </submittedName>
</protein>
<feature type="disulfide bond" evidence="9">
    <location>
        <begin position="558"/>
        <end position="576"/>
    </location>
</feature>
<feature type="disulfide bond" evidence="9">
    <location>
        <begin position="455"/>
        <end position="470"/>
    </location>
</feature>
<keyword evidence="5" id="KW-0472">Membrane</keyword>
<evidence type="ECO:0000313" key="14">
    <source>
        <dbReference type="Proteomes" id="UP000838412"/>
    </source>
</evidence>
<dbReference type="SUPFAM" id="SSF49785">
    <property type="entry name" value="Galactose-binding domain-like"/>
    <property type="match status" value="2"/>
</dbReference>
<gene>
    <name evidence="13" type="primary">LRP1</name>
    <name evidence="13" type="ORF">BLAG_LOCUS23177</name>
</gene>
<evidence type="ECO:0000256" key="4">
    <source>
        <dbReference type="ARBA" id="ARBA00022989"/>
    </source>
</evidence>
<evidence type="ECO:0000256" key="11">
    <source>
        <dbReference type="SAM" id="SignalP"/>
    </source>
</evidence>
<evidence type="ECO:0000256" key="7">
    <source>
        <dbReference type="ARBA" id="ARBA00023170"/>
    </source>
</evidence>
<evidence type="ECO:0000256" key="6">
    <source>
        <dbReference type="ARBA" id="ARBA00023157"/>
    </source>
</evidence>
<dbReference type="PANTHER" id="PTHR22722">
    <property type="entry name" value="LOW-DENSITY LIPOPROTEIN RECEPTOR-RELATED PROTEIN 2-RELATED"/>
    <property type="match status" value="1"/>
</dbReference>
<dbReference type="PROSITE" id="PS01209">
    <property type="entry name" value="LDLRA_1"/>
    <property type="match status" value="6"/>
</dbReference>
<feature type="disulfide bond" evidence="9">
    <location>
        <begin position="131"/>
        <end position="146"/>
    </location>
</feature>
<feature type="disulfide bond" evidence="9">
    <location>
        <begin position="551"/>
        <end position="563"/>
    </location>
</feature>
<evidence type="ECO:0000259" key="12">
    <source>
        <dbReference type="PROSITE" id="PS50022"/>
    </source>
</evidence>
<dbReference type="EMBL" id="OV696693">
    <property type="protein sequence ID" value="CAH1271060.1"/>
    <property type="molecule type" value="Genomic_DNA"/>
</dbReference>
<accession>A0A8K0AA44</accession>
<comment type="caution">
    <text evidence="9">Lacks conserved residue(s) required for the propagation of feature annotation.</text>
</comment>
<dbReference type="PRINTS" id="PR00261">
    <property type="entry name" value="LDLRECEPTOR"/>
</dbReference>
<name>A0A8K0AA44_BRALA</name>
<keyword evidence="11" id="KW-0732">Signal</keyword>
<feature type="disulfide bond" evidence="9">
    <location>
        <begin position="213"/>
        <end position="228"/>
    </location>
</feature>
<dbReference type="CDD" id="cd00112">
    <property type="entry name" value="LDLa"/>
    <property type="match status" value="14"/>
</dbReference>
<feature type="disulfide bond" evidence="9">
    <location>
        <begin position="254"/>
        <end position="269"/>
    </location>
</feature>
<evidence type="ECO:0000256" key="10">
    <source>
        <dbReference type="SAM" id="MobiDB-lite"/>
    </source>
</evidence>